<evidence type="ECO:0000313" key="12">
    <source>
        <dbReference type="Proteomes" id="UP000708208"/>
    </source>
</evidence>
<feature type="domain" description="O-acyltransferase WSD1-like N-terminal" evidence="9">
    <location>
        <begin position="102"/>
        <end position="210"/>
    </location>
</feature>
<dbReference type="Pfam" id="PF06974">
    <property type="entry name" value="WS_DGAT_C"/>
    <property type="match status" value="1"/>
</dbReference>
<comment type="pathway">
    <text evidence="2">Lipid metabolism.</text>
</comment>
<evidence type="ECO:0000256" key="5">
    <source>
        <dbReference type="ARBA" id="ARBA00024360"/>
    </source>
</evidence>
<evidence type="ECO:0000256" key="6">
    <source>
        <dbReference type="ARBA" id="ARBA00047604"/>
    </source>
</evidence>
<dbReference type="Pfam" id="PF03007">
    <property type="entry name" value="WS_DGAT_cat"/>
    <property type="match status" value="1"/>
</dbReference>
<evidence type="ECO:0000256" key="7">
    <source>
        <dbReference type="ARBA" id="ARBA00048109"/>
    </source>
</evidence>
<dbReference type="InterPro" id="IPR045034">
    <property type="entry name" value="O-acyltransferase_WSD1-like"/>
</dbReference>
<comment type="pathway">
    <text evidence="1">Glycerolipid metabolism; triacylglycerol biosynthesis.</text>
</comment>
<evidence type="ECO:0000256" key="4">
    <source>
        <dbReference type="ARBA" id="ARBA00023315"/>
    </source>
</evidence>
<keyword evidence="4" id="KW-0012">Acyltransferase</keyword>
<dbReference type="GO" id="GO:0047196">
    <property type="term" value="F:long-chain-alcohol O-fatty-acyltransferase activity"/>
    <property type="evidence" value="ECO:0007669"/>
    <property type="project" value="UniProtKB-EC"/>
</dbReference>
<feature type="signal peptide" evidence="8">
    <location>
        <begin position="1"/>
        <end position="24"/>
    </location>
</feature>
<reference evidence="11" key="1">
    <citation type="submission" date="2021-06" db="EMBL/GenBank/DDBJ databases">
        <authorList>
            <person name="Hodson N. C."/>
            <person name="Mongue J. A."/>
            <person name="Jaron S. K."/>
        </authorList>
    </citation>
    <scope>NUCLEOTIDE SEQUENCE</scope>
</reference>
<comment type="caution">
    <text evidence="11">The sequence shown here is derived from an EMBL/GenBank/DDBJ whole genome shotgun (WGS) entry which is preliminary data.</text>
</comment>
<evidence type="ECO:0000259" key="10">
    <source>
        <dbReference type="Pfam" id="PF06974"/>
    </source>
</evidence>
<dbReference type="GO" id="GO:0005886">
    <property type="term" value="C:plasma membrane"/>
    <property type="evidence" value="ECO:0007669"/>
    <property type="project" value="TreeGrafter"/>
</dbReference>
<feature type="domain" description="O-acyltransferase WSD1 C-terminal" evidence="10">
    <location>
        <begin position="335"/>
        <end position="475"/>
    </location>
</feature>
<dbReference type="GO" id="GO:0019432">
    <property type="term" value="P:triglyceride biosynthetic process"/>
    <property type="evidence" value="ECO:0007669"/>
    <property type="project" value="TreeGrafter"/>
</dbReference>
<proteinExistence type="inferred from homology"/>
<keyword evidence="12" id="KW-1185">Reference proteome</keyword>
<evidence type="ECO:0000256" key="1">
    <source>
        <dbReference type="ARBA" id="ARBA00004771"/>
    </source>
</evidence>
<evidence type="ECO:0008006" key="13">
    <source>
        <dbReference type="Google" id="ProtNLM"/>
    </source>
</evidence>
<dbReference type="Proteomes" id="UP000708208">
    <property type="component" value="Unassembled WGS sequence"/>
</dbReference>
<feature type="chain" id="PRO_5035224534" description="Diacylglycerol O-acyltransferase" evidence="8">
    <location>
        <begin position="25"/>
        <end position="489"/>
    </location>
</feature>
<evidence type="ECO:0000256" key="2">
    <source>
        <dbReference type="ARBA" id="ARBA00005189"/>
    </source>
</evidence>
<dbReference type="PANTHER" id="PTHR31650:SF1">
    <property type="entry name" value="WAX ESTER SYNTHASE_DIACYLGLYCEROL ACYLTRANSFERASE 4-RELATED"/>
    <property type="match status" value="1"/>
</dbReference>
<sequence length="489" mass="55141">MGLILSPILILVAIPLYLTRLGTSVLGKCCGSGLGRMVPTRSAMFASDEIYTQPLMTNVARFVFDGTLELRTIEKLIDQNWVQARSTSGNLKYPELKQYVTVWLGYFFWKNDEDFNIKNHVKLYFNQKPGNFISDMEVNDAWNEMSMKPFDRDRSPWEVILIPFYRQNRHKGDESSKSVLIFRWHHALSDGFSILNLLSCIADLNMSSVARMGRKQNVSCCSGIGKSFKLFFTAPWVILTLITARKDRNPWHLEENKMTRYWHLGVGPSIPIQIVHELKTNYSVSFACVLLAAVTGSMRKLMVKGFEMNSLKPVPWTISCGVPFPLPDHPDKLRNHWAICTVQLPVGEANPVSRLQIIDRNLKEMKRSSKPIIAYMIAPWIGGLPACCINALVTNHITTVVSSIMPGPPEPLTNFLGHTARDASYIIGCGPGRNGFSFSVLSYNGTVKFALTVDSAFSPDEKIAQDLITFVEEELNFLRQICVQHVEDV</sequence>
<dbReference type="OrthoDB" id="619536at2759"/>
<organism evidence="11 12">
    <name type="scientific">Allacma fusca</name>
    <dbReference type="NCBI Taxonomy" id="39272"/>
    <lineage>
        <taxon>Eukaryota</taxon>
        <taxon>Metazoa</taxon>
        <taxon>Ecdysozoa</taxon>
        <taxon>Arthropoda</taxon>
        <taxon>Hexapoda</taxon>
        <taxon>Collembola</taxon>
        <taxon>Symphypleona</taxon>
        <taxon>Sminthuridae</taxon>
        <taxon>Allacma</taxon>
    </lineage>
</organism>
<comment type="catalytic activity">
    <reaction evidence="6">
        <text>a long chain fatty alcohol + a fatty acyl-CoA = a long-chain alcohol wax ester + CoA</text>
        <dbReference type="Rhea" id="RHEA:38443"/>
        <dbReference type="ChEBI" id="CHEBI:17135"/>
        <dbReference type="ChEBI" id="CHEBI:57287"/>
        <dbReference type="ChEBI" id="CHEBI:77636"/>
        <dbReference type="ChEBI" id="CHEBI:235323"/>
        <dbReference type="EC" id="2.3.1.75"/>
    </reaction>
</comment>
<dbReference type="InterPro" id="IPR004255">
    <property type="entry name" value="O-acyltransferase_WSD1_N"/>
</dbReference>
<dbReference type="EMBL" id="CAJVCH010533617">
    <property type="protein sequence ID" value="CAG7824678.1"/>
    <property type="molecule type" value="Genomic_DNA"/>
</dbReference>
<evidence type="ECO:0000259" key="9">
    <source>
        <dbReference type="Pfam" id="PF03007"/>
    </source>
</evidence>
<comment type="catalytic activity">
    <reaction evidence="7">
        <text>an acyl-CoA + a 1,2-diacyl-sn-glycerol = a triacyl-sn-glycerol + CoA</text>
        <dbReference type="Rhea" id="RHEA:10868"/>
        <dbReference type="ChEBI" id="CHEBI:17815"/>
        <dbReference type="ChEBI" id="CHEBI:57287"/>
        <dbReference type="ChEBI" id="CHEBI:58342"/>
        <dbReference type="ChEBI" id="CHEBI:64615"/>
        <dbReference type="EC" id="2.3.1.20"/>
    </reaction>
</comment>
<comment type="similarity">
    <text evidence="5">In the N-terminal section; belongs to the long-chain O-acyltransferase family.</text>
</comment>
<dbReference type="PANTHER" id="PTHR31650">
    <property type="entry name" value="O-ACYLTRANSFERASE (WSD1-LIKE) FAMILY PROTEIN"/>
    <property type="match status" value="1"/>
</dbReference>
<evidence type="ECO:0000256" key="3">
    <source>
        <dbReference type="ARBA" id="ARBA00022679"/>
    </source>
</evidence>
<gene>
    <name evidence="11" type="ORF">AFUS01_LOCUS34823</name>
</gene>
<name>A0A8J2L1G1_9HEXA</name>
<accession>A0A8J2L1G1</accession>
<evidence type="ECO:0000256" key="8">
    <source>
        <dbReference type="SAM" id="SignalP"/>
    </source>
</evidence>
<keyword evidence="8" id="KW-0732">Signal</keyword>
<keyword evidence="3" id="KW-0808">Transferase</keyword>
<dbReference type="InterPro" id="IPR009721">
    <property type="entry name" value="O-acyltransferase_WSD1_C"/>
</dbReference>
<evidence type="ECO:0000313" key="11">
    <source>
        <dbReference type="EMBL" id="CAG7824678.1"/>
    </source>
</evidence>
<protein>
    <recommendedName>
        <fullName evidence="13">Diacylglycerol O-acyltransferase</fullName>
    </recommendedName>
</protein>
<dbReference type="AlphaFoldDB" id="A0A8J2L1G1"/>
<dbReference type="GO" id="GO:0004144">
    <property type="term" value="F:diacylglycerol O-acyltransferase activity"/>
    <property type="evidence" value="ECO:0007669"/>
    <property type="project" value="UniProtKB-EC"/>
</dbReference>